<protein>
    <recommendedName>
        <fullName evidence="5">Golgin-45</fullName>
    </recommendedName>
</protein>
<evidence type="ECO:0000313" key="4">
    <source>
        <dbReference type="Proteomes" id="UP001634394"/>
    </source>
</evidence>
<feature type="region of interest" description="Disordered" evidence="2">
    <location>
        <begin position="97"/>
        <end position="133"/>
    </location>
</feature>
<reference evidence="3 4" key="1">
    <citation type="submission" date="2024-11" db="EMBL/GenBank/DDBJ databases">
        <title>Chromosome-level genome assembly of the freshwater bivalve Anodonta woodiana.</title>
        <authorList>
            <person name="Chen X."/>
        </authorList>
    </citation>
    <scope>NUCLEOTIDE SEQUENCE [LARGE SCALE GENOMIC DNA]</scope>
    <source>
        <strain evidence="3">MN2024</strain>
        <tissue evidence="3">Gills</tissue>
    </source>
</reference>
<dbReference type="InterPro" id="IPR027095">
    <property type="entry name" value="Golgin-45"/>
</dbReference>
<proteinExistence type="predicted"/>
<feature type="compositionally biased region" description="Basic and acidic residues" evidence="2">
    <location>
        <begin position="42"/>
        <end position="67"/>
    </location>
</feature>
<keyword evidence="1" id="KW-0175">Coiled coil</keyword>
<feature type="compositionally biased region" description="Basic and acidic residues" evidence="2">
    <location>
        <begin position="99"/>
        <end position="132"/>
    </location>
</feature>
<evidence type="ECO:0008006" key="5">
    <source>
        <dbReference type="Google" id="ProtNLM"/>
    </source>
</evidence>
<sequence>MSSNTVTVTPKLGRAMLPPAAKKEETALKETVLIRNPLPKYSFEKQTKQNNIRSDDSSVNTDRKSKSDLTQQRDVSLIRSESFHEVERASVISNLTDSDPARTRSDSDILREKPVNKVDPLKSNRVDDERTSISHSKPCIISPVTSNSSSILVQPGQTPSQVTSKYNPVEMSHLENSIPHLIDRSDEPFSGQFSLQNKASVKLIGNNSGLPCSSAEAVFKSVVSSLSQPLQVSLATVAQDNSEQIKNLEAEIKSLKSQLGVQLQVNSELKKLLVASLGEDLQNRVERLARDKAELSLEVGGFGKRLLEDYENFDKISIQADMWRSKYLASRVIIDELASGKAFYAMQFQESQNALEQLLNERHELRANLLETNRCLQQVKEAFDPLNSENSRASSLPSTNVLDLAHSNQHLAEAIKYRLLPGHVTIPVSALKDSDWHDQLTKAEAFARDILSKRVRPENFKHFVPQQLQAPPSLTVDRFHPFTRFDNLTVNVCCKCKGEIIVV</sequence>
<feature type="region of interest" description="Disordered" evidence="2">
    <location>
        <begin position="1"/>
        <end position="24"/>
    </location>
</feature>
<gene>
    <name evidence="3" type="ORF">ACJMK2_018969</name>
</gene>
<dbReference type="PANTHER" id="PTHR13066:SF2">
    <property type="entry name" value="GOLGIN-45"/>
    <property type="match status" value="1"/>
</dbReference>
<evidence type="ECO:0000256" key="1">
    <source>
        <dbReference type="SAM" id="Coils"/>
    </source>
</evidence>
<comment type="caution">
    <text evidence="3">The sequence shown here is derived from an EMBL/GenBank/DDBJ whole genome shotgun (WGS) entry which is preliminary data.</text>
</comment>
<feature type="coiled-coil region" evidence="1">
    <location>
        <begin position="238"/>
        <end position="298"/>
    </location>
</feature>
<evidence type="ECO:0000256" key="2">
    <source>
        <dbReference type="SAM" id="MobiDB-lite"/>
    </source>
</evidence>
<organism evidence="3 4">
    <name type="scientific">Sinanodonta woodiana</name>
    <name type="common">Chinese pond mussel</name>
    <name type="synonym">Anodonta woodiana</name>
    <dbReference type="NCBI Taxonomy" id="1069815"/>
    <lineage>
        <taxon>Eukaryota</taxon>
        <taxon>Metazoa</taxon>
        <taxon>Spiralia</taxon>
        <taxon>Lophotrochozoa</taxon>
        <taxon>Mollusca</taxon>
        <taxon>Bivalvia</taxon>
        <taxon>Autobranchia</taxon>
        <taxon>Heteroconchia</taxon>
        <taxon>Palaeoheterodonta</taxon>
        <taxon>Unionida</taxon>
        <taxon>Unionoidea</taxon>
        <taxon>Unionidae</taxon>
        <taxon>Unioninae</taxon>
        <taxon>Sinanodonta</taxon>
    </lineage>
</organism>
<evidence type="ECO:0000313" key="3">
    <source>
        <dbReference type="EMBL" id="KAL3848090.1"/>
    </source>
</evidence>
<dbReference type="AlphaFoldDB" id="A0ABD3UF93"/>
<name>A0ABD3UF93_SINWO</name>
<dbReference type="EMBL" id="JBJQND010000016">
    <property type="protein sequence ID" value="KAL3848090.1"/>
    <property type="molecule type" value="Genomic_DNA"/>
</dbReference>
<dbReference type="Proteomes" id="UP001634394">
    <property type="component" value="Unassembled WGS sequence"/>
</dbReference>
<dbReference type="PANTHER" id="PTHR13066">
    <property type="entry name" value="BASIC LEUCINE ZIPPER NUCLEAR FACTOR 1 BLZF1 PROTEIN"/>
    <property type="match status" value="1"/>
</dbReference>
<keyword evidence="4" id="KW-1185">Reference proteome</keyword>
<feature type="region of interest" description="Disordered" evidence="2">
    <location>
        <begin position="42"/>
        <end position="73"/>
    </location>
</feature>
<feature type="coiled-coil region" evidence="1">
    <location>
        <begin position="348"/>
        <end position="375"/>
    </location>
</feature>
<accession>A0ABD3UF93</accession>